<accession>A0AAW1T0Z0</accession>
<name>A0AAW1T0Z0_9CHLO</name>
<feature type="compositionally biased region" description="Polar residues" evidence="1">
    <location>
        <begin position="81"/>
        <end position="97"/>
    </location>
</feature>
<sequence length="146" mass="16272">MGVEIFGWSRAPAVAPWRSPVPRRKESDIFCETRVVRRERLEEVRLQGQPVVQQKPRPISPSRACGDGRPPAGLQPARSFRLTNNEEASPGISSQRSIPLGRYSQRDPDDPVCLMKKGLAACCLALEVSISLLPQFFFDDLLHCSS</sequence>
<proteinExistence type="predicted"/>
<gene>
    <name evidence="2" type="ORF">WJX84_002313</name>
</gene>
<dbReference type="EMBL" id="JALJOV010000511">
    <property type="protein sequence ID" value="KAK9863140.1"/>
    <property type="molecule type" value="Genomic_DNA"/>
</dbReference>
<comment type="caution">
    <text evidence="2">The sequence shown here is derived from an EMBL/GenBank/DDBJ whole genome shotgun (WGS) entry which is preliminary data.</text>
</comment>
<keyword evidence="3" id="KW-1185">Reference proteome</keyword>
<dbReference type="AlphaFoldDB" id="A0AAW1T0Z0"/>
<reference evidence="2 3" key="1">
    <citation type="journal article" date="2024" name="Nat. Commun.">
        <title>Phylogenomics reveals the evolutionary origins of lichenization in chlorophyte algae.</title>
        <authorList>
            <person name="Puginier C."/>
            <person name="Libourel C."/>
            <person name="Otte J."/>
            <person name="Skaloud P."/>
            <person name="Haon M."/>
            <person name="Grisel S."/>
            <person name="Petersen M."/>
            <person name="Berrin J.G."/>
            <person name="Delaux P.M."/>
            <person name="Dal Grande F."/>
            <person name="Keller J."/>
        </authorList>
    </citation>
    <scope>NUCLEOTIDE SEQUENCE [LARGE SCALE GENOMIC DNA]</scope>
    <source>
        <strain evidence="2 3">SAG 2523</strain>
    </source>
</reference>
<feature type="region of interest" description="Disordered" evidence="1">
    <location>
        <begin position="48"/>
        <end position="104"/>
    </location>
</feature>
<evidence type="ECO:0000313" key="2">
    <source>
        <dbReference type="EMBL" id="KAK9863140.1"/>
    </source>
</evidence>
<protein>
    <submittedName>
        <fullName evidence="2">Uncharacterized protein</fullName>
    </submittedName>
</protein>
<evidence type="ECO:0000256" key="1">
    <source>
        <dbReference type="SAM" id="MobiDB-lite"/>
    </source>
</evidence>
<organism evidence="2 3">
    <name type="scientific">Apatococcus fuscideae</name>
    <dbReference type="NCBI Taxonomy" id="2026836"/>
    <lineage>
        <taxon>Eukaryota</taxon>
        <taxon>Viridiplantae</taxon>
        <taxon>Chlorophyta</taxon>
        <taxon>core chlorophytes</taxon>
        <taxon>Trebouxiophyceae</taxon>
        <taxon>Chlorellales</taxon>
        <taxon>Chlorellaceae</taxon>
        <taxon>Apatococcus</taxon>
    </lineage>
</organism>
<evidence type="ECO:0000313" key="3">
    <source>
        <dbReference type="Proteomes" id="UP001485043"/>
    </source>
</evidence>
<dbReference type="Proteomes" id="UP001485043">
    <property type="component" value="Unassembled WGS sequence"/>
</dbReference>